<reference evidence="5 6" key="1">
    <citation type="submission" date="2024-03" db="EMBL/GenBank/DDBJ databases">
        <title>Human intestinal bacterial collection.</title>
        <authorList>
            <person name="Pauvert C."/>
            <person name="Hitch T.C.A."/>
            <person name="Clavel T."/>
        </authorList>
    </citation>
    <scope>NUCLEOTIDE SEQUENCE [LARGE SCALE GENOMIC DNA]</scope>
    <source>
        <strain evidence="5 6">CLA-AA-H255</strain>
    </source>
</reference>
<dbReference type="EMBL" id="JBBMER010000006">
    <property type="protein sequence ID" value="MEQ2380098.1"/>
    <property type="molecule type" value="Genomic_DNA"/>
</dbReference>
<dbReference type="Gene3D" id="1.10.10.10">
    <property type="entry name" value="Winged helix-like DNA-binding domain superfamily/Winged helix DNA-binding domain"/>
    <property type="match status" value="1"/>
</dbReference>
<protein>
    <submittedName>
        <fullName evidence="5">MarR family winged helix-turn-helix transcriptional regulator</fullName>
    </submittedName>
</protein>
<evidence type="ECO:0000256" key="1">
    <source>
        <dbReference type="ARBA" id="ARBA00023015"/>
    </source>
</evidence>
<accession>A0ABV1BWI1</accession>
<dbReference type="PROSITE" id="PS01117">
    <property type="entry name" value="HTH_MARR_1"/>
    <property type="match status" value="1"/>
</dbReference>
<evidence type="ECO:0000256" key="2">
    <source>
        <dbReference type="ARBA" id="ARBA00023125"/>
    </source>
</evidence>
<dbReference type="InterPro" id="IPR023187">
    <property type="entry name" value="Tscrpt_reg_MarR-type_CS"/>
</dbReference>
<comment type="caution">
    <text evidence="5">The sequence shown here is derived from an EMBL/GenBank/DDBJ whole genome shotgun (WGS) entry which is preliminary data.</text>
</comment>
<dbReference type="PROSITE" id="PS50995">
    <property type="entry name" value="HTH_MARR_2"/>
    <property type="match status" value="1"/>
</dbReference>
<dbReference type="Pfam" id="PF12802">
    <property type="entry name" value="MarR_2"/>
    <property type="match status" value="1"/>
</dbReference>
<proteinExistence type="predicted"/>
<dbReference type="InterPro" id="IPR036390">
    <property type="entry name" value="WH_DNA-bd_sf"/>
</dbReference>
<sequence>MNSGIEFAQKINLAYNSVCKPLLHKFNLPQTAFDILMFLANNPEYTTARDIVEVRKIKANLVSVNVDRLVCDGYIIRKETKGDRRKTQLICTPAAEEIIKEGQVLQKDFLEHLFDNMDTATKEAFFSGMKQIEANLDKILEDN</sequence>
<evidence type="ECO:0000313" key="6">
    <source>
        <dbReference type="Proteomes" id="UP001442364"/>
    </source>
</evidence>
<keyword evidence="1" id="KW-0805">Transcription regulation</keyword>
<keyword evidence="6" id="KW-1185">Reference proteome</keyword>
<evidence type="ECO:0000313" key="5">
    <source>
        <dbReference type="EMBL" id="MEQ2380098.1"/>
    </source>
</evidence>
<dbReference type="Proteomes" id="UP001442364">
    <property type="component" value="Unassembled WGS sequence"/>
</dbReference>
<name>A0ABV1BWI1_9FIRM</name>
<dbReference type="RefSeq" id="WP_022501685.1">
    <property type="nucleotide sequence ID" value="NZ_DAWDXV010000023.1"/>
</dbReference>
<dbReference type="InterPro" id="IPR036388">
    <property type="entry name" value="WH-like_DNA-bd_sf"/>
</dbReference>
<feature type="domain" description="HTH marR-type" evidence="4">
    <location>
        <begin position="1"/>
        <end position="134"/>
    </location>
</feature>
<dbReference type="SUPFAM" id="SSF46785">
    <property type="entry name" value="Winged helix' DNA-binding domain"/>
    <property type="match status" value="1"/>
</dbReference>
<organism evidence="5 6">
    <name type="scientific">[Lactobacillus] rogosae</name>
    <dbReference type="NCBI Taxonomy" id="706562"/>
    <lineage>
        <taxon>Bacteria</taxon>
        <taxon>Bacillati</taxon>
        <taxon>Bacillota</taxon>
        <taxon>Clostridia</taxon>
        <taxon>Lachnospirales</taxon>
        <taxon>Lachnospiraceae</taxon>
        <taxon>Lachnospira</taxon>
    </lineage>
</organism>
<dbReference type="InterPro" id="IPR000835">
    <property type="entry name" value="HTH_MarR-typ"/>
</dbReference>
<dbReference type="PANTHER" id="PTHR42756">
    <property type="entry name" value="TRANSCRIPTIONAL REGULATOR, MARR"/>
    <property type="match status" value="1"/>
</dbReference>
<dbReference type="SMART" id="SM00347">
    <property type="entry name" value="HTH_MARR"/>
    <property type="match status" value="1"/>
</dbReference>
<keyword evidence="3" id="KW-0804">Transcription</keyword>
<gene>
    <name evidence="5" type="ORF">WMO14_09420</name>
</gene>
<evidence type="ECO:0000256" key="3">
    <source>
        <dbReference type="ARBA" id="ARBA00023163"/>
    </source>
</evidence>
<dbReference type="PANTHER" id="PTHR42756:SF1">
    <property type="entry name" value="TRANSCRIPTIONAL REPRESSOR OF EMRAB OPERON"/>
    <property type="match status" value="1"/>
</dbReference>
<evidence type="ECO:0000259" key="4">
    <source>
        <dbReference type="PROSITE" id="PS50995"/>
    </source>
</evidence>
<keyword evidence="2" id="KW-0238">DNA-binding</keyword>